<dbReference type="InterPro" id="IPR027417">
    <property type="entry name" value="P-loop_NTPase"/>
</dbReference>
<evidence type="ECO:0000256" key="2">
    <source>
        <dbReference type="SAM" id="SignalP"/>
    </source>
</evidence>
<evidence type="ECO:0000256" key="1">
    <source>
        <dbReference type="ARBA" id="ARBA00022737"/>
    </source>
</evidence>
<dbReference type="Proteomes" id="UP000297814">
    <property type="component" value="Unassembled WGS sequence"/>
</dbReference>
<feature type="domain" description="Nephrocystin 3-like N-terminal" evidence="3">
    <location>
        <begin position="256"/>
        <end position="423"/>
    </location>
</feature>
<evidence type="ECO:0000259" key="3">
    <source>
        <dbReference type="Pfam" id="PF24883"/>
    </source>
</evidence>
<feature type="chain" id="PRO_5021238151" description="Nephrocystin 3-like N-terminal domain-containing protein" evidence="2">
    <location>
        <begin position="23"/>
        <end position="1193"/>
    </location>
</feature>
<evidence type="ECO:0000313" key="5">
    <source>
        <dbReference type="Proteomes" id="UP000297814"/>
    </source>
</evidence>
<feature type="signal peptide" evidence="2">
    <location>
        <begin position="1"/>
        <end position="22"/>
    </location>
</feature>
<organism evidence="4 5">
    <name type="scientific">Botrytis hyacinthi</name>
    <dbReference type="NCBI Taxonomy" id="278943"/>
    <lineage>
        <taxon>Eukaryota</taxon>
        <taxon>Fungi</taxon>
        <taxon>Dikarya</taxon>
        <taxon>Ascomycota</taxon>
        <taxon>Pezizomycotina</taxon>
        <taxon>Leotiomycetes</taxon>
        <taxon>Helotiales</taxon>
        <taxon>Sclerotiniaceae</taxon>
        <taxon>Botrytis</taxon>
    </lineage>
</organism>
<dbReference type="EMBL" id="PQXK01000005">
    <property type="protein sequence ID" value="TGO42770.1"/>
    <property type="molecule type" value="Genomic_DNA"/>
</dbReference>
<proteinExistence type="predicted"/>
<dbReference type="SUPFAM" id="SSF48403">
    <property type="entry name" value="Ankyrin repeat"/>
    <property type="match status" value="1"/>
</dbReference>
<dbReference type="SUPFAM" id="SSF52540">
    <property type="entry name" value="P-loop containing nucleoside triphosphate hydrolases"/>
    <property type="match status" value="1"/>
</dbReference>
<dbReference type="Gene3D" id="3.40.50.300">
    <property type="entry name" value="P-loop containing nucleotide triphosphate hydrolases"/>
    <property type="match status" value="1"/>
</dbReference>
<gene>
    <name evidence="4" type="ORF">BHYA_0005g00350</name>
</gene>
<protein>
    <recommendedName>
        <fullName evidence="3">Nephrocystin 3-like N-terminal domain-containing protein</fullName>
    </recommendedName>
</protein>
<keyword evidence="5" id="KW-1185">Reference proteome</keyword>
<sequence length="1193" mass="136445">MDPVSVLGLTASIIACIQLAQALSKNVGLSEHNRTDLERMLKTLWRFLASYQGLKKIAAIDESEGRFCLVEQAEQTWKECQEIISEVQQRLEEKNLFNPWVRGSSWDRKINKCLSTFDDIREQFDIAIQSDQLQIIAAVEKYAQQALCDTRDIKQNAQRIEGYIRDLKDDARDIRHNISLFNQSMNRNHTNIVQHTRDVMDSIQDIKCTITQHSFDFESHEKIKARESKKRDLLHWLSTADPKTNHDLARRHFEPGTGSWFLQSNEYSRWKASDNSFLWVQGLSGCGKTILCSTVVQDMTDYCANKSDCFIAYYYFSFNETEKQNANNLLRSILIQLLVKYDAALDDALAIYKDIQFTVPQLETLKAMLRAVLAMPGTFYLILDAVDECPRGYEQGNRQVVCELLREVTSWAYQSLHMFMTSRKEADIKEIIDEIPKLSTFLIRNVNVNSDTRQYVKTRLENDKKLRKWSPEIKTEIAMTLGDSANGMFLWVTCQLDALKRCPTPAMLRKTLKSLPQTLHATYGRMLSNIHEDYTDIVVAALKWLVICHNKLTIHELAEAVAAGIDSKSSFNINNRFGNPDELLDILGSLVTLDTNNGKYRVYEDWKTLTESRTDRKYVQLSHSSVREYLTSTYLKVTYMNGFDKPSLHLFALECCLNYINGFTAQNIHKIIWTYPFSHWLSHARGCSYQNGMETARYIVQFLHSWHWRESWFNQRGCGSLYPNYSDVKWENGNDLGTTIYYASFSKLKHVEQLLVDEYNATVGVPLELGDCPPLSVATHFENTSHVRHFFHTVRGGYTEYKYTEYEKCQIALEPAIEKGGSFLLMVLIEILRSLGQFVFTRRLPIDFIKLITTKCDLIPGDGGNFWWKPFSYALLQPEDDKSASIVRSELGIQSNWPLKLVGFTSLGDLASPRSFTQFRYLTSLRNLTSHQILPLPKNLTSDTESILLAVAISMDSMERFQLLFDYMQKFDCLEYRPLPVLAAFAQCDNEAKLRFLVERAATLGLIKAEIFHEVMEEVFMRKDEVVLKLLLDLGMHPNLPYTTESLLQKAVYRRWRAGIALLIEGGADLNYCAIDPFDITSLAYYSPLKILVAGMKDPAIRSDSSEDSSENDHLIEELLVTGGARICEYDRNVFSDGSTDGGIFEGSEIEMDKYVMEGAEIIGDSGCEGGGIDDSNLEMNHDKASTCSLFTS</sequence>
<accession>A0A4Z1H7C2</accession>
<comment type="caution">
    <text evidence="4">The sequence shown here is derived from an EMBL/GenBank/DDBJ whole genome shotgun (WGS) entry which is preliminary data.</text>
</comment>
<keyword evidence="2" id="KW-0732">Signal</keyword>
<dbReference type="Pfam" id="PF24883">
    <property type="entry name" value="NPHP3_N"/>
    <property type="match status" value="1"/>
</dbReference>
<keyword evidence="1" id="KW-0677">Repeat</keyword>
<dbReference type="Gene3D" id="1.25.40.20">
    <property type="entry name" value="Ankyrin repeat-containing domain"/>
    <property type="match status" value="1"/>
</dbReference>
<evidence type="ECO:0000313" key="4">
    <source>
        <dbReference type="EMBL" id="TGO42770.1"/>
    </source>
</evidence>
<dbReference type="InterPro" id="IPR056884">
    <property type="entry name" value="NPHP3-like_N"/>
</dbReference>
<dbReference type="PANTHER" id="PTHR10039">
    <property type="entry name" value="AMELOGENIN"/>
    <property type="match status" value="1"/>
</dbReference>
<dbReference type="AlphaFoldDB" id="A0A4Z1H7C2"/>
<reference evidence="4 5" key="1">
    <citation type="submission" date="2017-12" db="EMBL/GenBank/DDBJ databases">
        <title>Comparative genomics of Botrytis spp.</title>
        <authorList>
            <person name="Valero-Jimenez C.A."/>
            <person name="Tapia P."/>
            <person name="Veloso J."/>
            <person name="Silva-Moreno E."/>
            <person name="Staats M."/>
            <person name="Valdes J.H."/>
            <person name="Van Kan J.A.L."/>
        </authorList>
    </citation>
    <scope>NUCLEOTIDE SEQUENCE [LARGE SCALE GENOMIC DNA]</scope>
    <source>
        <strain evidence="4 5">Bh0001</strain>
    </source>
</reference>
<name>A0A4Z1H7C2_9HELO</name>
<dbReference type="InterPro" id="IPR036770">
    <property type="entry name" value="Ankyrin_rpt-contain_sf"/>
</dbReference>
<dbReference type="PANTHER" id="PTHR10039:SF16">
    <property type="entry name" value="GPI INOSITOL-DEACYLASE"/>
    <property type="match status" value="1"/>
</dbReference>